<comment type="cofactor">
    <cofactor evidence="1">
        <name>FAD</name>
        <dbReference type="ChEBI" id="CHEBI:57692"/>
    </cofactor>
</comment>
<dbReference type="Gene3D" id="3.50.50.60">
    <property type="entry name" value="FAD/NAD(P)-binding domain"/>
    <property type="match status" value="1"/>
</dbReference>
<sequence length="496" mass="53182">MNQSTRDRVAEVAADITRTTIDGASRESDYLDLLAGSGPSRAPRSAVIVGAGIAGLAAAGMLRRAGCDVTVVEANTNRVGGRVKTVRSPWALPGSLGEAGAMRLPTSHTLATALVDDLGLETRPFAMTSADRLVDAGSARVTRAEYLADPALINGQFGVDGDRTAYDILAECLSSARPSNDDPEGWRAHLEQYGEWSLRRWLVEHCGLSENELDLVGTLGNTTARMHLSLTHSLLSAGYLGGGARLVEVVGGTDRMVDGLAERAGRVRTGWRAVEVDTTGPEAAVRCRREFGTSEREFRADTVIVTCPHPTLRYIRFTPELSYGKQRAVTELHYDAATKILLEFESRWWEKDGAEGGADVTDGPLRNIVYPSHPVGDGGVVIASYTWSDDARGWDSLPEGECLDRSLRSLAELYGPVVQDSFTGGFHVQSWARNAFAGGEAAVYVPGQAVEIGPETRSPEAGGRLVFAGDGTSTAYRCWIEGALESACRAVEQLAR</sequence>
<name>A0ABV8U258_9ACTN</name>
<evidence type="ECO:0000259" key="3">
    <source>
        <dbReference type="Pfam" id="PF01593"/>
    </source>
</evidence>
<dbReference type="PRINTS" id="PR00757">
    <property type="entry name" value="AMINEOXDASEF"/>
</dbReference>
<dbReference type="Pfam" id="PF01593">
    <property type="entry name" value="Amino_oxidase"/>
    <property type="match status" value="1"/>
</dbReference>
<dbReference type="Proteomes" id="UP001595823">
    <property type="component" value="Unassembled WGS sequence"/>
</dbReference>
<reference evidence="5" key="1">
    <citation type="journal article" date="2019" name="Int. J. Syst. Evol. Microbiol.">
        <title>The Global Catalogue of Microorganisms (GCM) 10K type strain sequencing project: providing services to taxonomists for standard genome sequencing and annotation.</title>
        <authorList>
            <consortium name="The Broad Institute Genomics Platform"/>
            <consortium name="The Broad Institute Genome Sequencing Center for Infectious Disease"/>
            <person name="Wu L."/>
            <person name="Ma J."/>
        </authorList>
    </citation>
    <scope>NUCLEOTIDE SEQUENCE [LARGE SCALE GENOMIC DNA]</scope>
    <source>
        <strain evidence="5">IBRC-M 10908</strain>
    </source>
</reference>
<dbReference type="SUPFAM" id="SSF54373">
    <property type="entry name" value="FAD-linked reductases, C-terminal domain"/>
    <property type="match status" value="1"/>
</dbReference>
<comment type="caution">
    <text evidence="4">The sequence shown here is derived from an EMBL/GenBank/DDBJ whole genome shotgun (WGS) entry which is preliminary data.</text>
</comment>
<protein>
    <submittedName>
        <fullName evidence="4">Flavin monoamine oxidase family protein</fullName>
    </submittedName>
</protein>
<dbReference type="PANTHER" id="PTHR10742">
    <property type="entry name" value="FLAVIN MONOAMINE OXIDASE"/>
    <property type="match status" value="1"/>
</dbReference>
<dbReference type="InterPro" id="IPR036188">
    <property type="entry name" value="FAD/NAD-bd_sf"/>
</dbReference>
<dbReference type="InterPro" id="IPR001613">
    <property type="entry name" value="Flavin_amine_oxidase"/>
</dbReference>
<evidence type="ECO:0000256" key="1">
    <source>
        <dbReference type="ARBA" id="ARBA00001974"/>
    </source>
</evidence>
<dbReference type="EMBL" id="JBHSDK010000021">
    <property type="protein sequence ID" value="MFC4336500.1"/>
    <property type="molecule type" value="Genomic_DNA"/>
</dbReference>
<accession>A0ABV8U258</accession>
<evidence type="ECO:0000256" key="2">
    <source>
        <dbReference type="ARBA" id="ARBA00023002"/>
    </source>
</evidence>
<dbReference type="SUPFAM" id="SSF51905">
    <property type="entry name" value="FAD/NAD(P)-binding domain"/>
    <property type="match status" value="1"/>
</dbReference>
<gene>
    <name evidence="4" type="ORF">ACFPET_14955</name>
</gene>
<keyword evidence="2" id="KW-0560">Oxidoreductase</keyword>
<organism evidence="4 5">
    <name type="scientific">Salininema proteolyticum</name>
    <dbReference type="NCBI Taxonomy" id="1607685"/>
    <lineage>
        <taxon>Bacteria</taxon>
        <taxon>Bacillati</taxon>
        <taxon>Actinomycetota</taxon>
        <taxon>Actinomycetes</taxon>
        <taxon>Glycomycetales</taxon>
        <taxon>Glycomycetaceae</taxon>
        <taxon>Salininema</taxon>
    </lineage>
</organism>
<evidence type="ECO:0000313" key="5">
    <source>
        <dbReference type="Proteomes" id="UP001595823"/>
    </source>
</evidence>
<evidence type="ECO:0000313" key="4">
    <source>
        <dbReference type="EMBL" id="MFC4336500.1"/>
    </source>
</evidence>
<keyword evidence="5" id="KW-1185">Reference proteome</keyword>
<dbReference type="InterPro" id="IPR002937">
    <property type="entry name" value="Amino_oxidase"/>
</dbReference>
<dbReference type="InterPro" id="IPR050281">
    <property type="entry name" value="Flavin_monoamine_oxidase"/>
</dbReference>
<dbReference type="RefSeq" id="WP_380622504.1">
    <property type="nucleotide sequence ID" value="NZ_JBHSDK010000021.1"/>
</dbReference>
<dbReference type="Gene3D" id="1.20.1440.240">
    <property type="match status" value="1"/>
</dbReference>
<dbReference type="Gene3D" id="3.90.660.10">
    <property type="match status" value="1"/>
</dbReference>
<feature type="domain" description="Amine oxidase" evidence="3">
    <location>
        <begin position="53"/>
        <end position="494"/>
    </location>
</feature>
<dbReference type="PANTHER" id="PTHR10742:SF342">
    <property type="entry name" value="AMINE OXIDASE"/>
    <property type="match status" value="1"/>
</dbReference>
<proteinExistence type="predicted"/>